<keyword evidence="3" id="KW-0863">Zinc-finger</keyword>
<dbReference type="InterPro" id="IPR008906">
    <property type="entry name" value="HATC_C_dom"/>
</dbReference>
<evidence type="ECO:0000259" key="6">
    <source>
        <dbReference type="Pfam" id="PF05699"/>
    </source>
</evidence>
<dbReference type="Proteomes" id="UP000580250">
    <property type="component" value="Unassembled WGS sequence"/>
</dbReference>
<dbReference type="GO" id="GO:0046983">
    <property type="term" value="F:protein dimerization activity"/>
    <property type="evidence" value="ECO:0007669"/>
    <property type="project" value="InterPro"/>
</dbReference>
<keyword evidence="5" id="KW-0539">Nucleus</keyword>
<gene>
    <name evidence="7" type="ORF">MENT_LOCUS48475</name>
</gene>
<dbReference type="AlphaFoldDB" id="A0A6V7X7S5"/>
<evidence type="ECO:0000313" key="7">
    <source>
        <dbReference type="EMBL" id="CAD2195390.1"/>
    </source>
</evidence>
<comment type="subcellular location">
    <subcellularLocation>
        <location evidence="1">Nucleus</location>
    </subcellularLocation>
</comment>
<name>A0A6V7X7S5_MELEN</name>
<protein>
    <recommendedName>
        <fullName evidence="6">HAT C-terminal dimerisation domain-containing protein</fullName>
    </recommendedName>
</protein>
<accession>A0A6V7X7S5</accession>
<dbReference type="PANTHER" id="PTHR46481:SF10">
    <property type="entry name" value="ZINC FINGER BED DOMAIN-CONTAINING PROTEIN 39"/>
    <property type="match status" value="1"/>
</dbReference>
<dbReference type="SUPFAM" id="SSF53098">
    <property type="entry name" value="Ribonuclease H-like"/>
    <property type="match status" value="1"/>
</dbReference>
<sequence>MSNNSKYNNYFKFEKNKISCKQEHCEYFYAPKNQYGFPTTSLRKHLERRHPSVFSELLQFEKSEKEMGDGTEKLKQTSLKRIFSISAGSASTSQGMTTTKQPKIEESFKQWTADGEMTERVDKAVISLICTAGLPFSFVEEPGFKNLLHILQPQYKIRSRKFFVYESLPTMYQDMVDVVKKDVFSAPFVSLCIDSWSSEESTHSLLGVTCHFLKENFEPKHVLLAASPIKGSHTGDKIASLVAKVITNFGIDKKVHMVIRDNESAMQKATRIAGLESQHCSSHKIQLAIGDGLKLLSGFKEVIERVKKAVRRIRKSRCARDEFAKLQDELGLPQLNLRKGIEVRWNSTFLMLERFTKFREVIQLMPAHDNKFPVFSELEWKLMRTLCRILSPAYKATIFVQNRKAGIAGILPLFSLLERKMISKEWTEEDFPVVREKIANSLKERMRDWDSNKNLILSTILDPHYKLFYFDEFQHDRFRDYLLMEVEKIALKSINEDNEPEIPQFDIEMQNDDPFEEFLRERAILLPSSQPSPSIADAKAQAAGQVTEYLNTPRFEGRSADFWKNPINVAKFPLLLPLVRKYHSAPMSSSECERVFSVVKYILDDRRKNLTMENLEKQLFLHENLLIYGFKME</sequence>
<dbReference type="Pfam" id="PF05699">
    <property type="entry name" value="Dimer_Tnp_hAT"/>
    <property type="match status" value="1"/>
</dbReference>
<evidence type="ECO:0000256" key="3">
    <source>
        <dbReference type="ARBA" id="ARBA00022771"/>
    </source>
</evidence>
<keyword evidence="4" id="KW-0862">Zinc</keyword>
<reference evidence="7 8" key="1">
    <citation type="submission" date="2020-08" db="EMBL/GenBank/DDBJ databases">
        <authorList>
            <person name="Koutsovoulos G."/>
            <person name="Danchin GJ E."/>
        </authorList>
    </citation>
    <scope>NUCLEOTIDE SEQUENCE [LARGE SCALE GENOMIC DNA]</scope>
</reference>
<dbReference type="EMBL" id="CAJEWN010001209">
    <property type="protein sequence ID" value="CAD2195390.1"/>
    <property type="molecule type" value="Genomic_DNA"/>
</dbReference>
<evidence type="ECO:0000256" key="1">
    <source>
        <dbReference type="ARBA" id="ARBA00004123"/>
    </source>
</evidence>
<dbReference type="GO" id="GO:0008270">
    <property type="term" value="F:zinc ion binding"/>
    <property type="evidence" value="ECO:0007669"/>
    <property type="project" value="UniProtKB-KW"/>
</dbReference>
<evidence type="ECO:0000256" key="2">
    <source>
        <dbReference type="ARBA" id="ARBA00022723"/>
    </source>
</evidence>
<evidence type="ECO:0000256" key="4">
    <source>
        <dbReference type="ARBA" id="ARBA00022833"/>
    </source>
</evidence>
<evidence type="ECO:0000256" key="5">
    <source>
        <dbReference type="ARBA" id="ARBA00023242"/>
    </source>
</evidence>
<keyword evidence="2" id="KW-0479">Metal-binding</keyword>
<dbReference type="InterPro" id="IPR052035">
    <property type="entry name" value="ZnF_BED_domain_contain"/>
</dbReference>
<dbReference type="InterPro" id="IPR012337">
    <property type="entry name" value="RNaseH-like_sf"/>
</dbReference>
<feature type="domain" description="HAT C-terminal dimerisation" evidence="6">
    <location>
        <begin position="549"/>
        <end position="625"/>
    </location>
</feature>
<organism evidence="7 8">
    <name type="scientific">Meloidogyne enterolobii</name>
    <name type="common">Root-knot nematode worm</name>
    <name type="synonym">Meloidogyne mayaguensis</name>
    <dbReference type="NCBI Taxonomy" id="390850"/>
    <lineage>
        <taxon>Eukaryota</taxon>
        <taxon>Metazoa</taxon>
        <taxon>Ecdysozoa</taxon>
        <taxon>Nematoda</taxon>
        <taxon>Chromadorea</taxon>
        <taxon>Rhabditida</taxon>
        <taxon>Tylenchina</taxon>
        <taxon>Tylenchomorpha</taxon>
        <taxon>Tylenchoidea</taxon>
        <taxon>Meloidogynidae</taxon>
        <taxon>Meloidogyninae</taxon>
        <taxon>Meloidogyne</taxon>
    </lineage>
</organism>
<dbReference type="OrthoDB" id="5865631at2759"/>
<comment type="caution">
    <text evidence="7">The sequence shown here is derived from an EMBL/GenBank/DDBJ whole genome shotgun (WGS) entry which is preliminary data.</text>
</comment>
<evidence type="ECO:0000313" key="8">
    <source>
        <dbReference type="Proteomes" id="UP000580250"/>
    </source>
</evidence>
<proteinExistence type="predicted"/>
<dbReference type="GO" id="GO:0005634">
    <property type="term" value="C:nucleus"/>
    <property type="evidence" value="ECO:0007669"/>
    <property type="project" value="UniProtKB-SubCell"/>
</dbReference>
<dbReference type="PANTHER" id="PTHR46481">
    <property type="entry name" value="ZINC FINGER BED DOMAIN-CONTAINING PROTEIN 4"/>
    <property type="match status" value="1"/>
</dbReference>
<dbReference type="SUPFAM" id="SSF140996">
    <property type="entry name" value="Hermes dimerisation domain"/>
    <property type="match status" value="1"/>
</dbReference>